<dbReference type="SUPFAM" id="SSF117782">
    <property type="entry name" value="YbjQ-like"/>
    <property type="match status" value="1"/>
</dbReference>
<dbReference type="AlphaFoldDB" id="A0A7U7DFA6"/>
<evidence type="ECO:0000313" key="3">
    <source>
        <dbReference type="Proteomes" id="UP000514411"/>
    </source>
</evidence>
<dbReference type="OrthoDB" id="7019737at2"/>
<dbReference type="EMBL" id="LR861807">
    <property type="protein sequence ID" value="CAD1794151.1"/>
    <property type="molecule type" value="Genomic_DNA"/>
</dbReference>
<dbReference type="PROSITE" id="PS51257">
    <property type="entry name" value="PROKAR_LIPOPROTEIN"/>
    <property type="match status" value="1"/>
</dbReference>
<evidence type="ECO:0000313" key="1">
    <source>
        <dbReference type="EMBL" id="CAD0333915.1"/>
    </source>
</evidence>
<reference evidence="1 3" key="1">
    <citation type="submission" date="2020-07" db="EMBL/GenBank/DDBJ databases">
        <authorList>
            <person name="Teixeira M."/>
        </authorList>
    </citation>
    <scope>NUCLEOTIDE SEQUENCE</scope>
    <source>
        <strain evidence="2">3</strain>
        <strain evidence="1">Xanthomonas arboricola pv. juglandis CPBF 427</strain>
    </source>
</reference>
<dbReference type="InterPro" id="IPR035439">
    <property type="entry name" value="UPF0145_dom_sf"/>
</dbReference>
<evidence type="ECO:0000313" key="2">
    <source>
        <dbReference type="EMBL" id="CAD1794151.1"/>
    </source>
</evidence>
<dbReference type="Proteomes" id="UP000514411">
    <property type="component" value="Chromosome"/>
</dbReference>
<dbReference type="RefSeq" id="WP_144422034.1">
    <property type="nucleotide sequence ID" value="NZ_CP012251.1"/>
</dbReference>
<name>A0A7U7DFA6_XANCJ</name>
<organism evidence="1">
    <name type="scientific">Xanthomonas campestris pv. juglandis</name>
    <name type="common">Xanthomonas arboricola pv. juglandis</name>
    <dbReference type="NCBI Taxonomy" id="195709"/>
    <lineage>
        <taxon>Bacteria</taxon>
        <taxon>Pseudomonadati</taxon>
        <taxon>Pseudomonadota</taxon>
        <taxon>Gammaproteobacteria</taxon>
        <taxon>Lysobacterales</taxon>
        <taxon>Lysobacteraceae</taxon>
        <taxon>Xanthomonas</taxon>
    </lineage>
</organism>
<dbReference type="EMBL" id="LR824643">
    <property type="protein sequence ID" value="CAD0333915.1"/>
    <property type="molecule type" value="Genomic_DNA"/>
</dbReference>
<protein>
    <submittedName>
        <fullName evidence="1">YbjQ family protein</fullName>
    </submittedName>
</protein>
<sequence length="151" mass="15654">MKFDRIAIALVVLVLVLAGCSTSGTSVLIGENTYQPVKPDHVVLLVSPPAKAHEVIALVEGVAATDDYFTKERTEAAAIKAMREKAASLGADAIVLTSKGSAPYGQISTGTAYGTATQSAGTISGMSTVSSTSIGWEKITFSGTAVRYKDR</sequence>
<gene>
    <name evidence="2" type="ORF">XSP_002830</name>
    <name evidence="1" type="ORF">XSP_002854</name>
</gene>
<proteinExistence type="predicted"/>
<accession>A0A7U7DFA6</accession>